<dbReference type="GO" id="GO:0016020">
    <property type="term" value="C:membrane"/>
    <property type="evidence" value="ECO:0007669"/>
    <property type="project" value="UniProtKB-SubCell"/>
</dbReference>
<dbReference type="PANTHER" id="PTHR43461">
    <property type="entry name" value="TRANSMEMBRANE PROTEIN 256"/>
    <property type="match status" value="1"/>
</dbReference>
<feature type="transmembrane region" description="Helical" evidence="5">
    <location>
        <begin position="61"/>
        <end position="79"/>
    </location>
</feature>
<dbReference type="Pfam" id="PF04241">
    <property type="entry name" value="DUF423"/>
    <property type="match status" value="1"/>
</dbReference>
<keyword evidence="3 5" id="KW-1133">Transmembrane helix</keyword>
<evidence type="ECO:0000313" key="6">
    <source>
        <dbReference type="EMBL" id="EWS75734.1"/>
    </source>
</evidence>
<evidence type="ECO:0000256" key="3">
    <source>
        <dbReference type="ARBA" id="ARBA00022989"/>
    </source>
</evidence>
<reference evidence="7" key="1">
    <citation type="journal article" date="2006" name="PLoS Biol.">
        <title>Macronuclear genome sequence of the ciliate Tetrahymena thermophila, a model eukaryote.</title>
        <authorList>
            <person name="Eisen J.A."/>
            <person name="Coyne R.S."/>
            <person name="Wu M."/>
            <person name="Wu D."/>
            <person name="Thiagarajan M."/>
            <person name="Wortman J.R."/>
            <person name="Badger J.H."/>
            <person name="Ren Q."/>
            <person name="Amedeo P."/>
            <person name="Jones K.M."/>
            <person name="Tallon L.J."/>
            <person name="Delcher A.L."/>
            <person name="Salzberg S.L."/>
            <person name="Silva J.C."/>
            <person name="Haas B.J."/>
            <person name="Majoros W.H."/>
            <person name="Farzad M."/>
            <person name="Carlton J.M."/>
            <person name="Smith R.K. Jr."/>
            <person name="Garg J."/>
            <person name="Pearlman R.E."/>
            <person name="Karrer K.M."/>
            <person name="Sun L."/>
            <person name="Manning G."/>
            <person name="Elde N.C."/>
            <person name="Turkewitz A.P."/>
            <person name="Asai D.J."/>
            <person name="Wilkes D.E."/>
            <person name="Wang Y."/>
            <person name="Cai H."/>
            <person name="Collins K."/>
            <person name="Stewart B.A."/>
            <person name="Lee S.R."/>
            <person name="Wilamowska K."/>
            <person name="Weinberg Z."/>
            <person name="Ruzzo W.L."/>
            <person name="Wloga D."/>
            <person name="Gaertig J."/>
            <person name="Frankel J."/>
            <person name="Tsao C.-C."/>
            <person name="Gorovsky M.A."/>
            <person name="Keeling P.J."/>
            <person name="Waller R.F."/>
            <person name="Patron N.J."/>
            <person name="Cherry J.M."/>
            <person name="Stover N.A."/>
            <person name="Krieger C.J."/>
            <person name="del Toro C."/>
            <person name="Ryder H.F."/>
            <person name="Williamson S.C."/>
            <person name="Barbeau R.A."/>
            <person name="Hamilton E.P."/>
            <person name="Orias E."/>
        </authorList>
    </citation>
    <scope>NUCLEOTIDE SEQUENCE [LARGE SCALE GENOMIC DNA]</scope>
    <source>
        <strain evidence="7">SB210</strain>
    </source>
</reference>
<gene>
    <name evidence="6" type="ORF">TTHERM_000577049</name>
</gene>
<dbReference type="OrthoDB" id="291190at2759"/>
<comment type="subcellular location">
    <subcellularLocation>
        <location evidence="1">Membrane</location>
        <topology evidence="1">Multi-pass membrane protein</topology>
    </subcellularLocation>
</comment>
<dbReference type="InParanoid" id="W7XL62"/>
<evidence type="ECO:0000313" key="7">
    <source>
        <dbReference type="Proteomes" id="UP000009168"/>
    </source>
</evidence>
<evidence type="ECO:0000256" key="1">
    <source>
        <dbReference type="ARBA" id="ARBA00004141"/>
    </source>
</evidence>
<keyword evidence="4 5" id="KW-0472">Membrane</keyword>
<dbReference type="Proteomes" id="UP000009168">
    <property type="component" value="Unassembled WGS sequence"/>
</dbReference>
<accession>W7XL62</accession>
<dbReference type="GeneID" id="24439660"/>
<organism evidence="6 7">
    <name type="scientific">Tetrahymena thermophila (strain SB210)</name>
    <dbReference type="NCBI Taxonomy" id="312017"/>
    <lineage>
        <taxon>Eukaryota</taxon>
        <taxon>Sar</taxon>
        <taxon>Alveolata</taxon>
        <taxon>Ciliophora</taxon>
        <taxon>Intramacronucleata</taxon>
        <taxon>Oligohymenophorea</taxon>
        <taxon>Hymenostomatida</taxon>
        <taxon>Tetrahymenina</taxon>
        <taxon>Tetrahymenidae</taxon>
        <taxon>Tetrahymena</taxon>
    </lineage>
</organism>
<keyword evidence="7" id="KW-1185">Reference proteome</keyword>
<evidence type="ECO:0000256" key="2">
    <source>
        <dbReference type="ARBA" id="ARBA00022692"/>
    </source>
</evidence>
<evidence type="ECO:0000256" key="4">
    <source>
        <dbReference type="ARBA" id="ARBA00023136"/>
    </source>
</evidence>
<dbReference type="PANTHER" id="PTHR43461:SF1">
    <property type="entry name" value="TRANSMEMBRANE PROTEIN 256"/>
    <property type="match status" value="1"/>
</dbReference>
<keyword evidence="2 5" id="KW-0812">Transmembrane</keyword>
<feature type="transmembrane region" description="Helical" evidence="5">
    <location>
        <begin position="91"/>
        <end position="108"/>
    </location>
</feature>
<dbReference type="AlphaFoldDB" id="W7XL62"/>
<proteinExistence type="predicted"/>
<protein>
    <submittedName>
        <fullName evidence="6">Inner membrane protein, putative</fullName>
    </submittedName>
</protein>
<evidence type="ECO:0000256" key="5">
    <source>
        <dbReference type="SAM" id="Phobius"/>
    </source>
</evidence>
<dbReference type="InterPro" id="IPR006696">
    <property type="entry name" value="DUF423"/>
</dbReference>
<dbReference type="KEGG" id="tet:TTHERM_000577049"/>
<dbReference type="STRING" id="312017.W7XL62"/>
<sequence length="110" mass="12316">MNFSYIAGCLSTVLGIGIGAAGGHKKEWTQERKDLLTKATFYHFISNTGMIIGSYNNPFNYSTILFLIGVTCFSGSLYYKTFTNNEDFKRLPPYGGMAMMLGWILLAFKK</sequence>
<feature type="transmembrane region" description="Helical" evidence="5">
    <location>
        <begin position="5"/>
        <end position="23"/>
    </location>
</feature>
<dbReference type="RefSeq" id="XP_012651656.1">
    <property type="nucleotide sequence ID" value="XM_012796202.1"/>
</dbReference>
<name>W7XL62_TETTS</name>
<dbReference type="EMBL" id="GG662798">
    <property type="protein sequence ID" value="EWS75734.1"/>
    <property type="molecule type" value="Genomic_DNA"/>
</dbReference>